<dbReference type="Proteomes" id="UP000030671">
    <property type="component" value="Unassembled WGS sequence"/>
</dbReference>
<evidence type="ECO:0000259" key="3">
    <source>
        <dbReference type="PROSITE" id="PS50158"/>
    </source>
</evidence>
<proteinExistence type="predicted"/>
<dbReference type="HOGENOM" id="CLU_048769_0_0_1"/>
<evidence type="ECO:0000313" key="4">
    <source>
        <dbReference type="EMBL" id="ETW84854.1"/>
    </source>
</evidence>
<accession>W4KGM3</accession>
<dbReference type="GO" id="GO:0008270">
    <property type="term" value="F:zinc ion binding"/>
    <property type="evidence" value="ECO:0007669"/>
    <property type="project" value="UniProtKB-KW"/>
</dbReference>
<dbReference type="RefSeq" id="XP_009544481.1">
    <property type="nucleotide sequence ID" value="XM_009546186.1"/>
</dbReference>
<dbReference type="EMBL" id="KI925456">
    <property type="protein sequence ID" value="ETW84854.1"/>
    <property type="molecule type" value="Genomic_DNA"/>
</dbReference>
<evidence type="ECO:0000313" key="5">
    <source>
        <dbReference type="Proteomes" id="UP000030671"/>
    </source>
</evidence>
<dbReference type="OrthoDB" id="3049938at2759"/>
<keyword evidence="2" id="KW-0862">Zinc</keyword>
<keyword evidence="5" id="KW-1185">Reference proteome</keyword>
<gene>
    <name evidence="4" type="ORF">HETIRDRAFT_426029</name>
</gene>
<dbReference type="Pfam" id="PF00098">
    <property type="entry name" value="zf-CCHC"/>
    <property type="match status" value="1"/>
</dbReference>
<dbReference type="GO" id="GO:0006397">
    <property type="term" value="P:mRNA processing"/>
    <property type="evidence" value="ECO:0007669"/>
    <property type="project" value="UniProtKB-KW"/>
</dbReference>
<feature type="domain" description="CCHC-type" evidence="3">
    <location>
        <begin position="131"/>
        <end position="145"/>
    </location>
</feature>
<dbReference type="InterPro" id="IPR036875">
    <property type="entry name" value="Znf_CCHC_sf"/>
</dbReference>
<organism evidence="4 5">
    <name type="scientific">Heterobasidion irregulare (strain TC 32-1)</name>
    <dbReference type="NCBI Taxonomy" id="747525"/>
    <lineage>
        <taxon>Eukaryota</taxon>
        <taxon>Fungi</taxon>
        <taxon>Dikarya</taxon>
        <taxon>Basidiomycota</taxon>
        <taxon>Agaricomycotina</taxon>
        <taxon>Agaricomycetes</taxon>
        <taxon>Russulales</taxon>
        <taxon>Bondarzewiaceae</taxon>
        <taxon>Heterobasidion</taxon>
        <taxon>Heterobasidion annosum species complex</taxon>
    </lineage>
</organism>
<dbReference type="SUPFAM" id="SSF57756">
    <property type="entry name" value="Retrovirus zinc finger-like domains"/>
    <property type="match status" value="1"/>
</dbReference>
<keyword evidence="2" id="KW-0863">Zinc-finger</keyword>
<keyword evidence="1" id="KW-0507">mRNA processing</keyword>
<sequence length="274" mass="30758">MRMGKRSVDEFVTDCLMTARESGFDLESTVNYFRRAIHPEILKQIYRLPDMPTTMDDWVKYTQRFDNQWRELQSIKISVPSAAVQPNNPFHYNSSNALSSMNNSIVPMAVDTVRMTLTDEERNRLRMEGGCFYCRQKGHMANQCPVRGLSRVYEGSTGHVQQGSRMVGNCSAQASSRMGGGGSSYGQAFLAGTPGSTQGGTTARGRSMVTTNPFWARLAACQAHAPGPDAPIREEEPEISQEEIQRVIGKMRWDEQEALLQELSEISKRKELDF</sequence>
<dbReference type="GeneID" id="20674067"/>
<dbReference type="InterPro" id="IPR001878">
    <property type="entry name" value="Znf_CCHC"/>
</dbReference>
<dbReference type="SMART" id="SM00343">
    <property type="entry name" value="ZnF_C2HC"/>
    <property type="match status" value="1"/>
</dbReference>
<dbReference type="PROSITE" id="PS50158">
    <property type="entry name" value="ZF_CCHC"/>
    <property type="match status" value="1"/>
</dbReference>
<evidence type="ECO:0000256" key="2">
    <source>
        <dbReference type="PROSITE-ProRule" id="PRU00047"/>
    </source>
</evidence>
<dbReference type="Gene3D" id="4.10.60.10">
    <property type="entry name" value="Zinc finger, CCHC-type"/>
    <property type="match status" value="1"/>
</dbReference>
<protein>
    <recommendedName>
        <fullName evidence="3">CCHC-type domain-containing protein</fullName>
    </recommendedName>
</protein>
<dbReference type="InParanoid" id="W4KGM3"/>
<dbReference type="AlphaFoldDB" id="W4KGM3"/>
<evidence type="ECO:0000256" key="1">
    <source>
        <dbReference type="ARBA" id="ARBA00022664"/>
    </source>
</evidence>
<dbReference type="KEGG" id="hir:HETIRDRAFT_426029"/>
<keyword evidence="2" id="KW-0479">Metal-binding</keyword>
<reference evidence="4 5" key="1">
    <citation type="journal article" date="2012" name="New Phytol.">
        <title>Insight into trade-off between wood decay and parasitism from the genome of a fungal forest pathogen.</title>
        <authorList>
            <person name="Olson A."/>
            <person name="Aerts A."/>
            <person name="Asiegbu F."/>
            <person name="Belbahri L."/>
            <person name="Bouzid O."/>
            <person name="Broberg A."/>
            <person name="Canback B."/>
            <person name="Coutinho P.M."/>
            <person name="Cullen D."/>
            <person name="Dalman K."/>
            <person name="Deflorio G."/>
            <person name="van Diepen L.T."/>
            <person name="Dunand C."/>
            <person name="Duplessis S."/>
            <person name="Durling M."/>
            <person name="Gonthier P."/>
            <person name="Grimwood J."/>
            <person name="Fossdal C.G."/>
            <person name="Hansson D."/>
            <person name="Henrissat B."/>
            <person name="Hietala A."/>
            <person name="Himmelstrand K."/>
            <person name="Hoffmeister D."/>
            <person name="Hogberg N."/>
            <person name="James T.Y."/>
            <person name="Karlsson M."/>
            <person name="Kohler A."/>
            <person name="Kues U."/>
            <person name="Lee Y.H."/>
            <person name="Lin Y.C."/>
            <person name="Lind M."/>
            <person name="Lindquist E."/>
            <person name="Lombard V."/>
            <person name="Lucas S."/>
            <person name="Lunden K."/>
            <person name="Morin E."/>
            <person name="Murat C."/>
            <person name="Park J."/>
            <person name="Raffaello T."/>
            <person name="Rouze P."/>
            <person name="Salamov A."/>
            <person name="Schmutz J."/>
            <person name="Solheim H."/>
            <person name="Stahlberg J."/>
            <person name="Velez H."/>
            <person name="de Vries R.P."/>
            <person name="Wiebenga A."/>
            <person name="Woodward S."/>
            <person name="Yakovlev I."/>
            <person name="Garbelotto M."/>
            <person name="Martin F."/>
            <person name="Grigoriev I.V."/>
            <person name="Stenlid J."/>
        </authorList>
    </citation>
    <scope>NUCLEOTIDE SEQUENCE [LARGE SCALE GENOMIC DNA]</scope>
    <source>
        <strain evidence="4 5">TC 32-1</strain>
    </source>
</reference>
<name>W4KGM3_HETIT</name>
<dbReference type="GO" id="GO:0003676">
    <property type="term" value="F:nucleic acid binding"/>
    <property type="evidence" value="ECO:0007669"/>
    <property type="project" value="InterPro"/>
</dbReference>